<comment type="subcellular location">
    <subcellularLocation>
        <location evidence="1">Cell outer membrane</location>
    </subcellularLocation>
</comment>
<accession>A0A9D5S992</accession>
<dbReference type="Pfam" id="PF14322">
    <property type="entry name" value="SusD-like_3"/>
    <property type="match status" value="1"/>
</dbReference>
<keyword evidence="3" id="KW-0732">Signal</keyword>
<dbReference type="InterPro" id="IPR033985">
    <property type="entry name" value="SusD-like_N"/>
</dbReference>
<gene>
    <name evidence="8" type="ORF">E7101_02590</name>
</gene>
<proteinExistence type="inferred from homology"/>
<evidence type="ECO:0000256" key="5">
    <source>
        <dbReference type="ARBA" id="ARBA00023237"/>
    </source>
</evidence>
<dbReference type="Pfam" id="PF07980">
    <property type="entry name" value="SusD_RagB"/>
    <property type="match status" value="1"/>
</dbReference>
<evidence type="ECO:0000256" key="1">
    <source>
        <dbReference type="ARBA" id="ARBA00004442"/>
    </source>
</evidence>
<dbReference type="GO" id="GO:0009279">
    <property type="term" value="C:cell outer membrane"/>
    <property type="evidence" value="ECO:0007669"/>
    <property type="project" value="UniProtKB-SubCell"/>
</dbReference>
<keyword evidence="4" id="KW-0472">Membrane</keyword>
<evidence type="ECO:0000259" key="6">
    <source>
        <dbReference type="Pfam" id="PF07980"/>
    </source>
</evidence>
<dbReference type="AlphaFoldDB" id="A0A9D5S992"/>
<organism evidence="8 9">
    <name type="scientific">Xylanibacter ruminicola</name>
    <name type="common">Prevotella ruminicola</name>
    <dbReference type="NCBI Taxonomy" id="839"/>
    <lineage>
        <taxon>Bacteria</taxon>
        <taxon>Pseudomonadati</taxon>
        <taxon>Bacteroidota</taxon>
        <taxon>Bacteroidia</taxon>
        <taxon>Bacteroidales</taxon>
        <taxon>Prevotellaceae</taxon>
        <taxon>Xylanibacter</taxon>
    </lineage>
</organism>
<keyword evidence="5" id="KW-0998">Cell outer membrane</keyword>
<dbReference type="EMBL" id="SUYC01000002">
    <property type="protein sequence ID" value="MBE6269822.1"/>
    <property type="molecule type" value="Genomic_DNA"/>
</dbReference>
<sequence>MNNNIYKYIRAGILSCAVGGVLISCSLDQEPISDATELTEGVLTDTVAAVLKDKQAAIDQRKNLYELLRNRQEHWSLDMLLIAEAHSDNAYAGTTGAEVVPYETNSIDASNSVLSRDWTRYLADVAQANVLINGLDELRAKNLVSDAECRQWQAEGKIFRALIMFDMARLWGSFPVITNIAKTITNDNVEEVYPTYYPPKKTAEECYQQVIKDLEEALPDAPDFSNTDRTLLTKTVAQAMLAKVYAERPVQDYNKVIEYAEKVKATSGLSLEPDFATLFGYDADKKDCVKRNTSEGILEVHYTTGNGNWETWMYGRQLDDYEYYFTWAKWITPSRDLIRDFTEEGDEVRLNESVVYYECTWNNYYPASHYPFMYKCRSSYQNRYKLRLADILLMEAEAYAQQGNAQQAAALVNQIRSRVGLKDIDASGDMVEKVLHERRLELAFEGQRWFDLCRNGKVEKYMNAVYAKDAGRLGQKRTFDENSYLLPLPQTALDENINLEQNPGY</sequence>
<dbReference type="InterPro" id="IPR012944">
    <property type="entry name" value="SusD_RagB_dom"/>
</dbReference>
<evidence type="ECO:0000259" key="7">
    <source>
        <dbReference type="Pfam" id="PF14322"/>
    </source>
</evidence>
<feature type="domain" description="SusD-like N-terminal" evidence="7">
    <location>
        <begin position="69"/>
        <end position="245"/>
    </location>
</feature>
<evidence type="ECO:0000313" key="9">
    <source>
        <dbReference type="Proteomes" id="UP000806522"/>
    </source>
</evidence>
<comment type="caution">
    <text evidence="8">The sequence shown here is derived from an EMBL/GenBank/DDBJ whole genome shotgun (WGS) entry which is preliminary data.</text>
</comment>
<dbReference type="SUPFAM" id="SSF48452">
    <property type="entry name" value="TPR-like"/>
    <property type="match status" value="1"/>
</dbReference>
<dbReference type="PROSITE" id="PS51257">
    <property type="entry name" value="PROKAR_LIPOPROTEIN"/>
    <property type="match status" value="1"/>
</dbReference>
<evidence type="ECO:0000256" key="4">
    <source>
        <dbReference type="ARBA" id="ARBA00023136"/>
    </source>
</evidence>
<feature type="domain" description="RagB/SusD" evidence="6">
    <location>
        <begin position="265"/>
        <end position="505"/>
    </location>
</feature>
<dbReference type="InterPro" id="IPR011990">
    <property type="entry name" value="TPR-like_helical_dom_sf"/>
</dbReference>
<evidence type="ECO:0000256" key="2">
    <source>
        <dbReference type="ARBA" id="ARBA00006275"/>
    </source>
</evidence>
<comment type="similarity">
    <text evidence="2">Belongs to the SusD family.</text>
</comment>
<evidence type="ECO:0000256" key="3">
    <source>
        <dbReference type="ARBA" id="ARBA00022729"/>
    </source>
</evidence>
<protein>
    <submittedName>
        <fullName evidence="8">RagB/SusD family nutrient uptake outer membrane protein</fullName>
    </submittedName>
</protein>
<dbReference type="Gene3D" id="1.25.40.390">
    <property type="match status" value="1"/>
</dbReference>
<name>A0A9D5S992_XYLRU</name>
<dbReference type="Proteomes" id="UP000806522">
    <property type="component" value="Unassembled WGS sequence"/>
</dbReference>
<reference evidence="8" key="1">
    <citation type="submission" date="2019-04" db="EMBL/GenBank/DDBJ databases">
        <title>Evolution of Biomass-Degrading Anaerobic Consortia Revealed by Metagenomics.</title>
        <authorList>
            <person name="Peng X."/>
        </authorList>
    </citation>
    <scope>NUCLEOTIDE SEQUENCE</scope>
    <source>
        <strain evidence="8">SIG140</strain>
    </source>
</reference>
<evidence type="ECO:0000313" key="8">
    <source>
        <dbReference type="EMBL" id="MBE6269822.1"/>
    </source>
</evidence>